<feature type="transmembrane region" description="Helical" evidence="5">
    <location>
        <begin position="228"/>
        <end position="255"/>
    </location>
</feature>
<keyword evidence="2 5" id="KW-0812">Transmembrane</keyword>
<evidence type="ECO:0000256" key="3">
    <source>
        <dbReference type="ARBA" id="ARBA00022989"/>
    </source>
</evidence>
<dbReference type="AlphaFoldDB" id="A0A644UD13"/>
<evidence type="ECO:0000259" key="6">
    <source>
        <dbReference type="Pfam" id="PF04893"/>
    </source>
</evidence>
<feature type="domain" description="Yip1" evidence="6">
    <location>
        <begin position="73"/>
        <end position="242"/>
    </location>
</feature>
<organism evidence="8">
    <name type="scientific">bioreactor metagenome</name>
    <dbReference type="NCBI Taxonomy" id="1076179"/>
    <lineage>
        <taxon>unclassified sequences</taxon>
        <taxon>metagenomes</taxon>
        <taxon>ecological metagenomes</taxon>
    </lineage>
</organism>
<keyword evidence="4 5" id="KW-0472">Membrane</keyword>
<reference evidence="8" key="1">
    <citation type="submission" date="2019-08" db="EMBL/GenBank/DDBJ databases">
        <authorList>
            <person name="Kucharzyk K."/>
            <person name="Murdoch R.W."/>
            <person name="Higgins S."/>
            <person name="Loffler F."/>
        </authorList>
    </citation>
    <scope>NUCLEOTIDE SEQUENCE</scope>
</reference>
<feature type="transmembrane region" description="Helical" evidence="5">
    <location>
        <begin position="96"/>
        <end position="125"/>
    </location>
</feature>
<evidence type="ECO:0000256" key="5">
    <source>
        <dbReference type="SAM" id="Phobius"/>
    </source>
</evidence>
<gene>
    <name evidence="8" type="ORF">SDC9_22587</name>
</gene>
<dbReference type="EMBL" id="VSSQ01000100">
    <property type="protein sequence ID" value="MPL76740.1"/>
    <property type="molecule type" value="Genomic_DNA"/>
</dbReference>
<evidence type="ECO:0008006" key="9">
    <source>
        <dbReference type="Google" id="ProtNLM"/>
    </source>
</evidence>
<dbReference type="GO" id="GO:0016020">
    <property type="term" value="C:membrane"/>
    <property type="evidence" value="ECO:0007669"/>
    <property type="project" value="UniProtKB-SubCell"/>
</dbReference>
<name>A0A644UD13_9ZZZZ</name>
<dbReference type="InterPro" id="IPR026870">
    <property type="entry name" value="Zinc_ribbon_dom"/>
</dbReference>
<accession>A0A644UD13</accession>
<dbReference type="InterPro" id="IPR006977">
    <property type="entry name" value="Yip1_dom"/>
</dbReference>
<comment type="subcellular location">
    <subcellularLocation>
        <location evidence="1">Membrane</location>
        <topology evidence="1">Multi-pass membrane protein</topology>
    </subcellularLocation>
</comment>
<evidence type="ECO:0000256" key="1">
    <source>
        <dbReference type="ARBA" id="ARBA00004141"/>
    </source>
</evidence>
<feature type="transmembrane region" description="Helical" evidence="5">
    <location>
        <begin position="137"/>
        <end position="162"/>
    </location>
</feature>
<comment type="caution">
    <text evidence="8">The sequence shown here is derived from an EMBL/GenBank/DDBJ whole genome shotgun (WGS) entry which is preliminary data.</text>
</comment>
<evidence type="ECO:0000256" key="4">
    <source>
        <dbReference type="ARBA" id="ARBA00023136"/>
    </source>
</evidence>
<feature type="transmembrane region" description="Helical" evidence="5">
    <location>
        <begin position="183"/>
        <end position="208"/>
    </location>
</feature>
<evidence type="ECO:0000259" key="7">
    <source>
        <dbReference type="Pfam" id="PF13240"/>
    </source>
</evidence>
<feature type="domain" description="Zinc-ribbon" evidence="7">
    <location>
        <begin position="3"/>
        <end position="25"/>
    </location>
</feature>
<dbReference type="Pfam" id="PF13240">
    <property type="entry name" value="Zn_Ribbon_1"/>
    <property type="match status" value="1"/>
</dbReference>
<keyword evidence="3 5" id="KW-1133">Transmembrane helix</keyword>
<protein>
    <recommendedName>
        <fullName evidence="9">Yip1 domain-containing protein</fullName>
    </recommendedName>
</protein>
<evidence type="ECO:0000256" key="2">
    <source>
        <dbReference type="ARBA" id="ARBA00022692"/>
    </source>
</evidence>
<dbReference type="Pfam" id="PF04893">
    <property type="entry name" value="Yip1"/>
    <property type="match status" value="1"/>
</dbReference>
<sequence length="262" mass="28297">MKFCTSCGSELREGVKFCPSCGKPIQAESQPQPTVNQPVTPPPPPVYQAPQQTYEEPVYGTAKHTNLIQRAINIIIKPKEEWRVIASEKPDTTKLLVGYALILAAIPAIASFIKFGVIGVTYWGYTSRSIAGGIQYGLVQLLSALIGVYILAWIIDLLAPSFDSRKDFGRSLQLAVYSTTPQWLAGILLILGTSMSILVLLIGLYAIYLLAVGAPVLKGTPKEKVVGYVVVIIIAMIVLTLVVALIIGTIIGLFFGAKMMGM</sequence>
<proteinExistence type="predicted"/>
<evidence type="ECO:0000313" key="8">
    <source>
        <dbReference type="EMBL" id="MPL76740.1"/>
    </source>
</evidence>